<name>A0A132NXV0_GIAIN</name>
<dbReference type="SUPFAM" id="SSF48403">
    <property type="entry name" value="Ankyrin repeat"/>
    <property type="match status" value="1"/>
</dbReference>
<comment type="caution">
    <text evidence="2">The sequence shown here is derived from an EMBL/GenBank/DDBJ whole genome shotgun (WGS) entry which is preliminary data.</text>
</comment>
<dbReference type="EMBL" id="JXTI01000019">
    <property type="protein sequence ID" value="KWX14911.1"/>
    <property type="molecule type" value="Genomic_DNA"/>
</dbReference>
<dbReference type="Gene3D" id="1.25.40.20">
    <property type="entry name" value="Ankyrin repeat-containing domain"/>
    <property type="match status" value="2"/>
</dbReference>
<dbReference type="InterPro" id="IPR002110">
    <property type="entry name" value="Ankyrin_rpt"/>
</dbReference>
<dbReference type="PANTHER" id="PTHR24120:SF4">
    <property type="entry name" value="GH07239P"/>
    <property type="match status" value="1"/>
</dbReference>
<proteinExistence type="predicted"/>
<dbReference type="PANTHER" id="PTHR24120">
    <property type="entry name" value="GH07239P"/>
    <property type="match status" value="1"/>
</dbReference>
<accession>A0A132NXV0</accession>
<evidence type="ECO:0000256" key="1">
    <source>
        <dbReference type="PROSITE-ProRule" id="PRU00023"/>
    </source>
</evidence>
<dbReference type="VEuPathDB" id="GiardiaDB:QR46_1039"/>
<dbReference type="Proteomes" id="UP000070089">
    <property type="component" value="Unassembled WGS sequence"/>
</dbReference>
<dbReference type="SMART" id="SM00248">
    <property type="entry name" value="ANK"/>
    <property type="match status" value="5"/>
</dbReference>
<dbReference type="OrthoDB" id="1577640at2759"/>
<evidence type="ECO:0000313" key="2">
    <source>
        <dbReference type="EMBL" id="KWX14911.1"/>
    </source>
</evidence>
<dbReference type="Pfam" id="PF12796">
    <property type="entry name" value="Ank_2"/>
    <property type="match status" value="1"/>
</dbReference>
<keyword evidence="1" id="KW-0040">ANK repeat</keyword>
<evidence type="ECO:0000313" key="3">
    <source>
        <dbReference type="Proteomes" id="UP000070089"/>
    </source>
</evidence>
<dbReference type="AlphaFoldDB" id="A0A132NXV0"/>
<protein>
    <submittedName>
        <fullName evidence="2">Protein 21.1</fullName>
    </submittedName>
</protein>
<gene>
    <name evidence="2" type="ORF">QR46_1039</name>
</gene>
<dbReference type="PROSITE" id="PS50088">
    <property type="entry name" value="ANK_REPEAT"/>
    <property type="match status" value="1"/>
</dbReference>
<feature type="repeat" description="ANK" evidence="1">
    <location>
        <begin position="135"/>
        <end position="167"/>
    </location>
</feature>
<organism evidence="2 3">
    <name type="scientific">Giardia duodenalis assemblage B</name>
    <dbReference type="NCBI Taxonomy" id="1394984"/>
    <lineage>
        <taxon>Eukaryota</taxon>
        <taxon>Metamonada</taxon>
        <taxon>Diplomonadida</taxon>
        <taxon>Hexamitidae</taxon>
        <taxon>Giardiinae</taxon>
        <taxon>Giardia</taxon>
    </lineage>
</organism>
<sequence length="422" mass="46411">MILPDNPTPKDIAKFRHHLPKPGQTNTTGKTALMLLAGEGLTDLVREYAEYTPPVKKGVQQPNPYLKAKDTETGATALIIATKHRHTEAAAILTKYEAGIRDSYGRTALIYAAIDDNIELVALLMDAEKTVVDKSGMTALMYAASKGNLQTVKLLAPLEKGIHTRNHLNDTREQREETRRSITAQRIAVMDEIACSLLDHMGGPGGLPPMHPTHSPGFPAETRRSMMLSSIVDGPLPRSTRASIDSVGIRKSISIAAESLAEDGKTVESAASYTALMLAAREHHPMCVKVLVDYEAGIKDQIFEQTALMKCLSAMHKFMSSGFHDDYISVYTEFYQCASILIQKGGAKGELGIVDMESRTALQRVLTLPVNDSNMEDINELIQLIFKECPREYSLTIEGCEIREEADLIEVLKSLENHPPVK</sequence>
<reference evidence="2 3" key="1">
    <citation type="journal article" date="2015" name="Mol. Biochem. Parasitol.">
        <title>Identification of polymorphic genes for use in assemblage B genotyping assays through comparative genomics of multiple assemblage B Giardia duodenalis isolates.</title>
        <authorList>
            <person name="Wielinga C."/>
            <person name="Thompson R.C."/>
            <person name="Monis P."/>
            <person name="Ryan U."/>
        </authorList>
    </citation>
    <scope>NUCLEOTIDE SEQUENCE [LARGE SCALE GENOMIC DNA]</scope>
    <source>
        <strain evidence="2 3">BAH15c1</strain>
    </source>
</reference>
<dbReference type="InterPro" id="IPR036770">
    <property type="entry name" value="Ankyrin_rpt-contain_sf"/>
</dbReference>